<dbReference type="InterPro" id="IPR037923">
    <property type="entry name" value="HTH-like"/>
</dbReference>
<reference evidence="5 6" key="1">
    <citation type="submission" date="2010-08" db="EMBL/GenBank/DDBJ databases">
        <title>Complete sequence of Clostridium cellulovorans 743B.</title>
        <authorList>
            <consortium name="US DOE Joint Genome Institute"/>
            <person name="Lucas S."/>
            <person name="Copeland A."/>
            <person name="Lapidus A."/>
            <person name="Cheng J.-F."/>
            <person name="Bruce D."/>
            <person name="Goodwin L."/>
            <person name="Pitluck S."/>
            <person name="Chertkov O."/>
            <person name="Detter J.C."/>
            <person name="Han C."/>
            <person name="Tapia R."/>
            <person name="Land M."/>
            <person name="Hauser L."/>
            <person name="Chang Y.-J."/>
            <person name="Jeffries C."/>
            <person name="Kyrpides N."/>
            <person name="Ivanova N."/>
            <person name="Mikhailova N."/>
            <person name="Hemme C.L."/>
            <person name="Woyke T."/>
        </authorList>
    </citation>
    <scope>NUCLEOTIDE SEQUENCE [LARGE SCALE GENOMIC DNA]</scope>
    <source>
        <strain evidence="6">ATCC 35296 / DSM 3052 / OCM 3 / 743B</strain>
    </source>
</reference>
<evidence type="ECO:0000259" key="4">
    <source>
        <dbReference type="PROSITE" id="PS01124"/>
    </source>
</evidence>
<dbReference type="InterPro" id="IPR003313">
    <property type="entry name" value="AraC-bd"/>
</dbReference>
<organism evidence="5 6">
    <name type="scientific">Clostridium cellulovorans (strain ATCC 35296 / DSM 3052 / OCM 3 / 743B)</name>
    <dbReference type="NCBI Taxonomy" id="573061"/>
    <lineage>
        <taxon>Bacteria</taxon>
        <taxon>Bacillati</taxon>
        <taxon>Bacillota</taxon>
        <taxon>Clostridia</taxon>
        <taxon>Eubacteriales</taxon>
        <taxon>Clostridiaceae</taxon>
        <taxon>Clostridium</taxon>
    </lineage>
</organism>
<dbReference type="AlphaFoldDB" id="D9SR44"/>
<dbReference type="GO" id="GO:0003700">
    <property type="term" value="F:DNA-binding transcription factor activity"/>
    <property type="evidence" value="ECO:0007669"/>
    <property type="project" value="InterPro"/>
</dbReference>
<dbReference type="InterPro" id="IPR009057">
    <property type="entry name" value="Homeodomain-like_sf"/>
</dbReference>
<dbReference type="OrthoDB" id="9813413at2"/>
<evidence type="ECO:0000313" key="5">
    <source>
        <dbReference type="EMBL" id="ADL50332.1"/>
    </source>
</evidence>
<dbReference type="SUPFAM" id="SSF51215">
    <property type="entry name" value="Regulatory protein AraC"/>
    <property type="match status" value="1"/>
</dbReference>
<protein>
    <submittedName>
        <fullName evidence="5">Transcriptional regulator, AraC family</fullName>
    </submittedName>
</protein>
<dbReference type="InterPro" id="IPR020449">
    <property type="entry name" value="Tscrpt_reg_AraC-type_HTH"/>
</dbReference>
<gene>
    <name evidence="5" type="ordered locus">Clocel_0559</name>
</gene>
<feature type="domain" description="HTH araC/xylS-type" evidence="4">
    <location>
        <begin position="176"/>
        <end position="274"/>
    </location>
</feature>
<dbReference type="eggNOG" id="COG2207">
    <property type="taxonomic scope" value="Bacteria"/>
</dbReference>
<dbReference type="CDD" id="cd06986">
    <property type="entry name" value="cupin_MmsR-like_N"/>
    <property type="match status" value="1"/>
</dbReference>
<keyword evidence="6" id="KW-1185">Reference proteome</keyword>
<keyword evidence="2" id="KW-0238">DNA-binding</keyword>
<keyword evidence="1" id="KW-0805">Transcription regulation</keyword>
<dbReference type="PRINTS" id="PR00032">
    <property type="entry name" value="HTHARAC"/>
</dbReference>
<dbReference type="STRING" id="573061.Clocel_0559"/>
<dbReference type="GO" id="GO:0043565">
    <property type="term" value="F:sequence-specific DNA binding"/>
    <property type="evidence" value="ECO:0007669"/>
    <property type="project" value="InterPro"/>
</dbReference>
<dbReference type="HOGENOM" id="CLU_000445_88_6_9"/>
<dbReference type="KEGG" id="ccb:Clocel_0559"/>
<evidence type="ECO:0000313" key="6">
    <source>
        <dbReference type="Proteomes" id="UP000002730"/>
    </source>
</evidence>
<dbReference type="Gene3D" id="2.60.120.280">
    <property type="entry name" value="Regulatory protein AraC"/>
    <property type="match status" value="1"/>
</dbReference>
<proteinExistence type="predicted"/>
<dbReference type="EMBL" id="CP002160">
    <property type="protein sequence ID" value="ADL50332.1"/>
    <property type="molecule type" value="Genomic_DNA"/>
</dbReference>
<accession>D9SR44</accession>
<dbReference type="Gene3D" id="1.10.10.60">
    <property type="entry name" value="Homeodomain-like"/>
    <property type="match status" value="2"/>
</dbReference>
<dbReference type="InterPro" id="IPR018060">
    <property type="entry name" value="HTH_AraC"/>
</dbReference>
<dbReference type="PANTHER" id="PTHR43280">
    <property type="entry name" value="ARAC-FAMILY TRANSCRIPTIONAL REGULATOR"/>
    <property type="match status" value="1"/>
</dbReference>
<dbReference type="Pfam" id="PF02311">
    <property type="entry name" value="AraC_binding"/>
    <property type="match status" value="1"/>
</dbReference>
<dbReference type="Pfam" id="PF12833">
    <property type="entry name" value="HTH_18"/>
    <property type="match status" value="1"/>
</dbReference>
<sequence>MMINERYIISESINKENRDLLVYHHGIEQCIPKHCYGPAIRDHYLIHYILAGKGKFHANGKIYELVTGDGFLILPDMVTFYEADENEPWTYVWIGFRGIKAAAYLESANLNMNNLIFNCTSEILKEYFFKIMNANLYSSGYELRLQGYLSIILSELIDISAMDILDTNKHSDIYVRKALQYIETNYSGSTSVDAVAKAIGLNRNYFSTIFKKHIGISPKEYIIRYKIGKACEFLKNNSLTISEISKSVGYNDPLSFSKVFKHIKGVSPKYYRLKKEDT</sequence>
<dbReference type="SMART" id="SM00342">
    <property type="entry name" value="HTH_ARAC"/>
    <property type="match status" value="1"/>
</dbReference>
<evidence type="ECO:0000256" key="3">
    <source>
        <dbReference type="ARBA" id="ARBA00023163"/>
    </source>
</evidence>
<dbReference type="PANTHER" id="PTHR43280:SF2">
    <property type="entry name" value="HTH-TYPE TRANSCRIPTIONAL REGULATOR EXSA"/>
    <property type="match status" value="1"/>
</dbReference>
<dbReference type="Proteomes" id="UP000002730">
    <property type="component" value="Chromosome"/>
</dbReference>
<keyword evidence="3" id="KW-0804">Transcription</keyword>
<dbReference type="RefSeq" id="WP_010074891.1">
    <property type="nucleotide sequence ID" value="NC_014393.1"/>
</dbReference>
<evidence type="ECO:0000256" key="1">
    <source>
        <dbReference type="ARBA" id="ARBA00023015"/>
    </source>
</evidence>
<name>D9SR44_CLOC7</name>
<evidence type="ECO:0000256" key="2">
    <source>
        <dbReference type="ARBA" id="ARBA00023125"/>
    </source>
</evidence>
<dbReference type="SUPFAM" id="SSF46689">
    <property type="entry name" value="Homeodomain-like"/>
    <property type="match status" value="2"/>
</dbReference>
<dbReference type="PROSITE" id="PS01124">
    <property type="entry name" value="HTH_ARAC_FAMILY_2"/>
    <property type="match status" value="1"/>
</dbReference>